<keyword evidence="2" id="KW-0328">Glycosyltransferase</keyword>
<dbReference type="GO" id="GO:0016757">
    <property type="term" value="F:glycosyltransferase activity"/>
    <property type="evidence" value="ECO:0007669"/>
    <property type="project" value="UniProtKB-KW"/>
</dbReference>
<protein>
    <submittedName>
        <fullName evidence="5">Glycosyltransferase family 2 protein</fullName>
    </submittedName>
</protein>
<dbReference type="Proteomes" id="UP000240912">
    <property type="component" value="Unassembled WGS sequence"/>
</dbReference>
<dbReference type="Gene3D" id="3.90.550.10">
    <property type="entry name" value="Spore Coat Polysaccharide Biosynthesis Protein SpsA, Chain A"/>
    <property type="match status" value="1"/>
</dbReference>
<dbReference type="OrthoDB" id="9770457at2"/>
<evidence type="ECO:0000256" key="1">
    <source>
        <dbReference type="ARBA" id="ARBA00006739"/>
    </source>
</evidence>
<dbReference type="PANTHER" id="PTHR43179:SF12">
    <property type="entry name" value="GALACTOFURANOSYLTRANSFERASE GLFT2"/>
    <property type="match status" value="1"/>
</dbReference>
<dbReference type="InterPro" id="IPR001173">
    <property type="entry name" value="Glyco_trans_2-like"/>
</dbReference>
<comment type="similarity">
    <text evidence="1">Belongs to the glycosyltransferase 2 family.</text>
</comment>
<dbReference type="Pfam" id="PF00535">
    <property type="entry name" value="Glycos_transf_2"/>
    <property type="match status" value="1"/>
</dbReference>
<evidence type="ECO:0000256" key="3">
    <source>
        <dbReference type="ARBA" id="ARBA00022679"/>
    </source>
</evidence>
<dbReference type="AlphaFoldDB" id="A0A2T3HQN5"/>
<dbReference type="InterPro" id="IPR029044">
    <property type="entry name" value="Nucleotide-diphossugar_trans"/>
</dbReference>
<sequence length="281" mass="31963">MVFIIIPVFNRLEFTTKCLDSLQMQKYVNYRTIVVDHGSTDGTASYITEKYPDVTILTGDESMWWTAATNVGIKYALEQNATFVLTLNNDLTVDETYIGSLMNFAKDHQNAIVGSVSVDIDNPDRIVFAGTRWNRRSAKYRSAVSLELSSGKLKELYNEIETDMLPGRGTLIPTDVFSKIGLYDVDSFPHYAADEDFSLRAERAGYELFVSPASLVKSRVEHTGLGSQKKVTLNYIIRSFTSIKSPRNLRIRWRWAKRHTPAPPIYFAFDFARILKSMIIK</sequence>
<evidence type="ECO:0000313" key="5">
    <source>
        <dbReference type="EMBL" id="PST84762.1"/>
    </source>
</evidence>
<name>A0A2T3HQN5_9SPHI</name>
<evidence type="ECO:0000256" key="2">
    <source>
        <dbReference type="ARBA" id="ARBA00022676"/>
    </source>
</evidence>
<comment type="caution">
    <text evidence="5">The sequence shown here is derived from an EMBL/GenBank/DDBJ whole genome shotgun (WGS) entry which is preliminary data.</text>
</comment>
<keyword evidence="6" id="KW-1185">Reference proteome</keyword>
<keyword evidence="3 5" id="KW-0808">Transferase</keyword>
<dbReference type="SUPFAM" id="SSF53448">
    <property type="entry name" value="Nucleotide-diphospho-sugar transferases"/>
    <property type="match status" value="1"/>
</dbReference>
<feature type="domain" description="Glycosyltransferase 2-like" evidence="4">
    <location>
        <begin position="4"/>
        <end position="131"/>
    </location>
</feature>
<dbReference type="EMBL" id="PYLS01000001">
    <property type="protein sequence ID" value="PST84762.1"/>
    <property type="molecule type" value="Genomic_DNA"/>
</dbReference>
<gene>
    <name evidence="5" type="ORF">C7T94_01145</name>
</gene>
<evidence type="ECO:0000313" key="6">
    <source>
        <dbReference type="Proteomes" id="UP000240912"/>
    </source>
</evidence>
<organism evidence="5 6">
    <name type="scientific">Pedobacter yulinensis</name>
    <dbReference type="NCBI Taxonomy" id="2126353"/>
    <lineage>
        <taxon>Bacteria</taxon>
        <taxon>Pseudomonadati</taxon>
        <taxon>Bacteroidota</taxon>
        <taxon>Sphingobacteriia</taxon>
        <taxon>Sphingobacteriales</taxon>
        <taxon>Sphingobacteriaceae</taxon>
        <taxon>Pedobacter</taxon>
    </lineage>
</organism>
<proteinExistence type="inferred from homology"/>
<evidence type="ECO:0000259" key="4">
    <source>
        <dbReference type="Pfam" id="PF00535"/>
    </source>
</evidence>
<reference evidence="5 6" key="1">
    <citation type="submission" date="2018-03" db="EMBL/GenBank/DDBJ databases">
        <authorList>
            <person name="Keele B.F."/>
        </authorList>
    </citation>
    <scope>NUCLEOTIDE SEQUENCE [LARGE SCALE GENOMIC DNA]</scope>
    <source>
        <strain evidence="5 6">YL28-9</strain>
    </source>
</reference>
<dbReference type="PANTHER" id="PTHR43179">
    <property type="entry name" value="RHAMNOSYLTRANSFERASE WBBL"/>
    <property type="match status" value="1"/>
</dbReference>
<dbReference type="RefSeq" id="WP_107212847.1">
    <property type="nucleotide sequence ID" value="NZ_KZ686268.1"/>
</dbReference>
<accession>A0A2T3HQN5</accession>